<feature type="domain" description="Replication initiation protein-like C-terminal" evidence="1">
    <location>
        <begin position="206"/>
        <end position="262"/>
    </location>
</feature>
<dbReference type="Proteomes" id="UP000072933">
    <property type="component" value="Unassembled WGS sequence"/>
</dbReference>
<dbReference type="InterPro" id="IPR003491">
    <property type="entry name" value="REP-like_C"/>
</dbReference>
<evidence type="ECO:0000259" key="1">
    <source>
        <dbReference type="Pfam" id="PF02486"/>
    </source>
</evidence>
<name>A0A0Z8N725_STRSU</name>
<sequence length="356" mass="41437">MKSNEIQVLDPTQRREKGDKGIVINEWEKLTAPSNRRLSMQSLHFLSFDLDWSIDRITIVGVLNQFDFAHTFVNEDGEIIYEKGEAFSLNQAMPILAREGAAEPAGAGWRLVDKYGENIAYVETLPFKDPKTGEEKGRIDFNPNKIQQFLNTDLRTFIQTMFKNPHFSRADIACDILNLPDDYVSQYRLADAVSFRPYYGTNGALETAYWGARSSERQVRMYNKRLEQEKKRQVLPEEVKTWWRLELQLRRGKADEWVDIVHDTLDSFYSLHYFPTDMKVTDKVMIAGLHADHQLISQLAVRTRQKYRKLMKQLTKQDELTQHLKSTFSNEIERLKNELSLWLHNAKVAENEAGGE</sequence>
<dbReference type="RefSeq" id="WP_044668749.1">
    <property type="nucleotide sequence ID" value="NZ_CEJO01000010.1"/>
</dbReference>
<dbReference type="EMBL" id="FIID01000036">
    <property type="protein sequence ID" value="CYW22084.1"/>
    <property type="molecule type" value="Genomic_DNA"/>
</dbReference>
<evidence type="ECO:0000313" key="3">
    <source>
        <dbReference type="Proteomes" id="UP000072933"/>
    </source>
</evidence>
<keyword evidence="2" id="KW-0396">Initiation factor</keyword>
<keyword evidence="2" id="KW-0648">Protein biosynthesis</keyword>
<dbReference type="GO" id="GO:0003743">
    <property type="term" value="F:translation initiation factor activity"/>
    <property type="evidence" value="ECO:0007669"/>
    <property type="project" value="UniProtKB-KW"/>
</dbReference>
<gene>
    <name evidence="2" type="ORF">ERS132370_02119</name>
</gene>
<reference evidence="2 3" key="1">
    <citation type="submission" date="2016-02" db="EMBL/GenBank/DDBJ databases">
        <authorList>
            <consortium name="Pathogen Informatics"/>
        </authorList>
    </citation>
    <scope>NUCLEOTIDE SEQUENCE [LARGE SCALE GENOMIC DNA]</scope>
    <source>
        <strain evidence="2 3">LSS8</strain>
    </source>
</reference>
<proteinExistence type="predicted"/>
<dbReference type="Pfam" id="PF02486">
    <property type="entry name" value="Rep_trans"/>
    <property type="match status" value="1"/>
</dbReference>
<dbReference type="AlphaFoldDB" id="A0A0Z8N725"/>
<organism evidence="2 3">
    <name type="scientific">Streptococcus suis</name>
    <dbReference type="NCBI Taxonomy" id="1307"/>
    <lineage>
        <taxon>Bacteria</taxon>
        <taxon>Bacillati</taxon>
        <taxon>Bacillota</taxon>
        <taxon>Bacilli</taxon>
        <taxon>Lactobacillales</taxon>
        <taxon>Streptococcaceae</taxon>
        <taxon>Streptococcus</taxon>
    </lineage>
</organism>
<protein>
    <submittedName>
        <fullName evidence="2">Replication initiation factor family protein</fullName>
    </submittedName>
</protein>
<accession>A0A0Z8N725</accession>
<evidence type="ECO:0000313" key="2">
    <source>
        <dbReference type="EMBL" id="CYW22084.1"/>
    </source>
</evidence>